<dbReference type="OrthoDB" id="2014201at2759"/>
<reference evidence="1" key="1">
    <citation type="submission" date="2022-11" db="EMBL/GenBank/DDBJ databases">
        <authorList>
            <person name="Petersen C."/>
        </authorList>
    </citation>
    <scope>NUCLEOTIDE SEQUENCE</scope>
    <source>
        <strain evidence="1">IBT 21917</strain>
    </source>
</reference>
<dbReference type="PANTHER" id="PTHR11183">
    <property type="entry name" value="GLYCOGENIN SUBFAMILY MEMBER"/>
    <property type="match status" value="1"/>
</dbReference>
<dbReference type="Gene3D" id="3.90.550.10">
    <property type="entry name" value="Spore Coat Polysaccharide Biosynthesis Protein SpsA, Chain A"/>
    <property type="match status" value="1"/>
</dbReference>
<dbReference type="InterPro" id="IPR050587">
    <property type="entry name" value="GNT1/Glycosyltrans_8"/>
</dbReference>
<dbReference type="GO" id="GO:0016740">
    <property type="term" value="F:transferase activity"/>
    <property type="evidence" value="ECO:0007669"/>
    <property type="project" value="UniProtKB-KW"/>
</dbReference>
<sequence length="361" mass="41152">MHPAPHAQHGWRLMTGHATKSGLDGDFSFSPLLKHPFISTMVLSPQVVRTTIVSIVAFVATVTLLRLPNPESRHDHDILSNEIDWSRFAYTQYATDRSYLCNSVMLFEALHRLGSKADRVMLYPSGFLQSEDDNSKEGRLLRFARDHYQVKLNPIEIQMKGGSGAPWSSSYTKLLAFNQTDYDRILHLDSDGTVLQSMDELFLLPPGPVAMPRAYWLDSKPFTSGLALIEPSTFAFNQVMDKVSMADAGIFDMEIMNSLFGDNAQIIPHRPYLLLTGEFRAMAHEGYLGPAYESWDAEAIFRETKYVHFSDWPVPKPWAALRSQVMKEAPICNYNPRTGQEDCRARDIWVSIYDDFKFRRE</sequence>
<evidence type="ECO:0000313" key="2">
    <source>
        <dbReference type="Proteomes" id="UP001146351"/>
    </source>
</evidence>
<dbReference type="InterPro" id="IPR029044">
    <property type="entry name" value="Nucleotide-diphossugar_trans"/>
</dbReference>
<keyword evidence="1" id="KW-0808">Transferase</keyword>
<dbReference type="EMBL" id="JAPQKO010000006">
    <property type="protein sequence ID" value="KAJ5156819.1"/>
    <property type="molecule type" value="Genomic_DNA"/>
</dbReference>
<comment type="caution">
    <text evidence="1">The sequence shown here is derived from an EMBL/GenBank/DDBJ whole genome shotgun (WGS) entry which is preliminary data.</text>
</comment>
<evidence type="ECO:0000313" key="1">
    <source>
        <dbReference type="EMBL" id="KAJ5156819.1"/>
    </source>
</evidence>
<accession>A0A9W9HUV6</accession>
<keyword evidence="2" id="KW-1185">Reference proteome</keyword>
<gene>
    <name evidence="1" type="ORF">N7492_009622</name>
</gene>
<reference evidence="1" key="2">
    <citation type="journal article" date="2023" name="IMA Fungus">
        <title>Comparative genomic study of the Penicillium genus elucidates a diverse pangenome and 15 lateral gene transfer events.</title>
        <authorList>
            <person name="Petersen C."/>
            <person name="Sorensen T."/>
            <person name="Nielsen M.R."/>
            <person name="Sondergaard T.E."/>
            <person name="Sorensen J.L."/>
            <person name="Fitzpatrick D.A."/>
            <person name="Frisvad J.C."/>
            <person name="Nielsen K.L."/>
        </authorList>
    </citation>
    <scope>NUCLEOTIDE SEQUENCE</scope>
    <source>
        <strain evidence="1">IBT 21917</strain>
    </source>
</reference>
<dbReference type="AlphaFoldDB" id="A0A9W9HUV6"/>
<organism evidence="1 2">
    <name type="scientific">Penicillium capsulatum</name>
    <dbReference type="NCBI Taxonomy" id="69766"/>
    <lineage>
        <taxon>Eukaryota</taxon>
        <taxon>Fungi</taxon>
        <taxon>Dikarya</taxon>
        <taxon>Ascomycota</taxon>
        <taxon>Pezizomycotina</taxon>
        <taxon>Eurotiomycetes</taxon>
        <taxon>Eurotiomycetidae</taxon>
        <taxon>Eurotiales</taxon>
        <taxon>Aspergillaceae</taxon>
        <taxon>Penicillium</taxon>
    </lineage>
</organism>
<protein>
    <submittedName>
        <fullName evidence="1">Nucleotide-diphospho-sugar transferase</fullName>
    </submittedName>
</protein>
<feature type="non-terminal residue" evidence="1">
    <location>
        <position position="1"/>
    </location>
</feature>
<proteinExistence type="predicted"/>
<dbReference type="Proteomes" id="UP001146351">
    <property type="component" value="Unassembled WGS sequence"/>
</dbReference>
<dbReference type="SUPFAM" id="SSF53448">
    <property type="entry name" value="Nucleotide-diphospho-sugar transferases"/>
    <property type="match status" value="1"/>
</dbReference>
<name>A0A9W9HUV6_9EURO</name>